<keyword evidence="1" id="KW-0479">Metal-binding</keyword>
<keyword evidence="3 5" id="KW-0863">Zinc-finger</keyword>
<dbReference type="GO" id="GO:0005730">
    <property type="term" value="C:nucleolus"/>
    <property type="evidence" value="ECO:0007669"/>
    <property type="project" value="TreeGrafter"/>
</dbReference>
<reference evidence="8" key="1">
    <citation type="submission" date="2020-05" db="EMBL/GenBank/DDBJ databases">
        <title>Phylogenomic resolution of chytrid fungi.</title>
        <authorList>
            <person name="Stajich J.E."/>
            <person name="Amses K."/>
            <person name="Simmons R."/>
            <person name="Seto K."/>
            <person name="Myers J."/>
            <person name="Bonds A."/>
            <person name="Quandt C.A."/>
            <person name="Barry K."/>
            <person name="Liu P."/>
            <person name="Grigoriev I."/>
            <person name="Longcore J.E."/>
            <person name="James T.Y."/>
        </authorList>
    </citation>
    <scope>NUCLEOTIDE SEQUENCE</scope>
    <source>
        <strain evidence="8">JEL0379</strain>
    </source>
</reference>
<feature type="domain" description="CCHC-type" evidence="7">
    <location>
        <begin position="229"/>
        <end position="244"/>
    </location>
</feature>
<evidence type="ECO:0000256" key="4">
    <source>
        <dbReference type="ARBA" id="ARBA00022833"/>
    </source>
</evidence>
<protein>
    <recommendedName>
        <fullName evidence="7">CCHC-type domain-containing protein</fullName>
    </recommendedName>
</protein>
<dbReference type="InterPro" id="IPR036875">
    <property type="entry name" value="Znf_CCHC_sf"/>
</dbReference>
<proteinExistence type="predicted"/>
<evidence type="ECO:0000256" key="3">
    <source>
        <dbReference type="ARBA" id="ARBA00022771"/>
    </source>
</evidence>
<feature type="domain" description="CCHC-type" evidence="7">
    <location>
        <begin position="201"/>
        <end position="216"/>
    </location>
</feature>
<sequence>MTRVTKLARKTHEEASGFSVTPLLPQPSTSAAAAPAKTAASIASPPSKKRKSPSTTTTTTEAADATAAKAPQTDAPAPAAAEESSTAAASEPQAKRKRVRHRTKEEAANIAAAKTTTAGEGDARTGYTPTGGKALTKQEKDALRRRTRRERNREKKLTCFLCRNPGHSINTCPKASESASAATTVAAATAALATPPASGICYKCGSPEHKSSQCRKRVDAKNPYPFAHCFVCNKTGHIAGACPDNDRGLYPNGGGCKYCGSVRHFARDCKPAQQEAGVTMLGKIDLRQGGDDDDVFVALQKMDADKTTTAAAPGAVRPSSNLPALQKPKMQTKLAKKIVTF</sequence>
<evidence type="ECO:0000256" key="1">
    <source>
        <dbReference type="ARBA" id="ARBA00022723"/>
    </source>
</evidence>
<gene>
    <name evidence="8" type="ORF">HDU87_007643</name>
</gene>
<name>A0AAD5TDW7_9FUNG</name>
<dbReference type="Gene3D" id="4.10.60.10">
    <property type="entry name" value="Zinc finger, CCHC-type"/>
    <property type="match status" value="2"/>
</dbReference>
<dbReference type="EMBL" id="JADGJQ010000071">
    <property type="protein sequence ID" value="KAJ3173374.1"/>
    <property type="molecule type" value="Genomic_DNA"/>
</dbReference>
<evidence type="ECO:0000256" key="5">
    <source>
        <dbReference type="PROSITE-ProRule" id="PRU00047"/>
    </source>
</evidence>
<keyword evidence="9" id="KW-1185">Reference proteome</keyword>
<feature type="compositionally biased region" description="Low complexity" evidence="6">
    <location>
        <begin position="26"/>
        <end position="46"/>
    </location>
</feature>
<feature type="compositionally biased region" description="Low complexity" evidence="6">
    <location>
        <begin position="108"/>
        <end position="118"/>
    </location>
</feature>
<dbReference type="GO" id="GO:0003676">
    <property type="term" value="F:nucleic acid binding"/>
    <property type="evidence" value="ECO:0007669"/>
    <property type="project" value="InterPro"/>
</dbReference>
<organism evidence="8 9">
    <name type="scientific">Geranomyces variabilis</name>
    <dbReference type="NCBI Taxonomy" id="109894"/>
    <lineage>
        <taxon>Eukaryota</taxon>
        <taxon>Fungi</taxon>
        <taxon>Fungi incertae sedis</taxon>
        <taxon>Chytridiomycota</taxon>
        <taxon>Chytridiomycota incertae sedis</taxon>
        <taxon>Chytridiomycetes</taxon>
        <taxon>Spizellomycetales</taxon>
        <taxon>Powellomycetaceae</taxon>
        <taxon>Geranomyces</taxon>
    </lineage>
</organism>
<comment type="caution">
    <text evidence="8">The sequence shown here is derived from an EMBL/GenBank/DDBJ whole genome shotgun (WGS) entry which is preliminary data.</text>
</comment>
<dbReference type="SUPFAM" id="SSF57756">
    <property type="entry name" value="Retrovirus zinc finger-like domains"/>
    <property type="match status" value="2"/>
</dbReference>
<evidence type="ECO:0000313" key="8">
    <source>
        <dbReference type="EMBL" id="KAJ3173374.1"/>
    </source>
</evidence>
<dbReference type="FunFam" id="4.10.60.10:FF:000091">
    <property type="entry name" value="Zinc finger CCHC-type-containing 9"/>
    <property type="match status" value="1"/>
</dbReference>
<keyword evidence="2" id="KW-0677">Repeat</keyword>
<dbReference type="AlphaFoldDB" id="A0AAD5TDW7"/>
<dbReference type="PROSITE" id="PS50158">
    <property type="entry name" value="ZF_CCHC"/>
    <property type="match status" value="2"/>
</dbReference>
<evidence type="ECO:0000256" key="6">
    <source>
        <dbReference type="SAM" id="MobiDB-lite"/>
    </source>
</evidence>
<evidence type="ECO:0000259" key="7">
    <source>
        <dbReference type="PROSITE" id="PS50158"/>
    </source>
</evidence>
<evidence type="ECO:0000313" key="9">
    <source>
        <dbReference type="Proteomes" id="UP001212152"/>
    </source>
</evidence>
<dbReference type="SMART" id="SM00343">
    <property type="entry name" value="ZnF_C2HC"/>
    <property type="match status" value="4"/>
</dbReference>
<evidence type="ECO:0000256" key="2">
    <source>
        <dbReference type="ARBA" id="ARBA00022737"/>
    </source>
</evidence>
<keyword evidence="4" id="KW-0862">Zinc</keyword>
<dbReference type="InterPro" id="IPR001878">
    <property type="entry name" value="Znf_CCHC"/>
</dbReference>
<dbReference type="InterPro" id="IPR042246">
    <property type="entry name" value="ZCCHC9"/>
</dbReference>
<dbReference type="PANTHER" id="PTHR46242">
    <property type="entry name" value="ZINC FINGER CCHC DOMAIN-CONTAINING PROTEIN 9 ZCCHC9"/>
    <property type="match status" value="1"/>
</dbReference>
<dbReference type="GO" id="GO:0008270">
    <property type="term" value="F:zinc ion binding"/>
    <property type="evidence" value="ECO:0007669"/>
    <property type="project" value="UniProtKB-KW"/>
</dbReference>
<dbReference type="PANTHER" id="PTHR46242:SF1">
    <property type="entry name" value="ZINC FINGER CCHC DOMAIN-CONTAINING PROTEIN 9"/>
    <property type="match status" value="1"/>
</dbReference>
<feature type="compositionally biased region" description="Low complexity" evidence="6">
    <location>
        <begin position="53"/>
        <end position="92"/>
    </location>
</feature>
<dbReference type="Pfam" id="PF00098">
    <property type="entry name" value="zf-CCHC"/>
    <property type="match status" value="1"/>
</dbReference>
<feature type="region of interest" description="Disordered" evidence="6">
    <location>
        <begin position="1"/>
        <end position="150"/>
    </location>
</feature>
<accession>A0AAD5TDW7</accession>
<dbReference type="Proteomes" id="UP001212152">
    <property type="component" value="Unassembled WGS sequence"/>
</dbReference>